<sequence length="96" mass="9925">MATGLKVWDNGALVLDVTDRLTRVAGQVSIPANGSGSVTCPEGTPWYTLYLLDQNEPGSLYGVPAPQVTVSGSTITWGIKSGASASQACTLTYGAY</sequence>
<dbReference type="Proteomes" id="UP000292087">
    <property type="component" value="Unassembled WGS sequence"/>
</dbReference>
<name>A0A4Q8LXU4_9GAMM</name>
<dbReference type="EMBL" id="SHME01000014">
    <property type="protein sequence ID" value="TAA16086.1"/>
    <property type="molecule type" value="Genomic_DNA"/>
</dbReference>
<reference evidence="3 4" key="1">
    <citation type="submission" date="2019-02" db="EMBL/GenBank/DDBJ databases">
        <title>WGS of Pseudoxanthomonas species novum from clinical isolates.</title>
        <authorList>
            <person name="Bernier A.-M."/>
            <person name="Bernard K."/>
            <person name="Vachon A."/>
        </authorList>
    </citation>
    <scope>NUCLEOTIDE SEQUENCE [LARGE SCALE GENOMIC DNA]</scope>
    <source>
        <strain evidence="4">NML 170316</strain>
        <strain evidence="2 3">NML140781</strain>
        <strain evidence="1">NML170316</strain>
    </source>
</reference>
<evidence type="ECO:0000313" key="3">
    <source>
        <dbReference type="Proteomes" id="UP000292087"/>
    </source>
</evidence>
<proteinExistence type="predicted"/>
<keyword evidence="4" id="KW-1185">Reference proteome</keyword>
<organism evidence="2 3">
    <name type="scientific">Pseudoxanthomonas winnipegensis</name>
    <dbReference type="NCBI Taxonomy" id="2480810"/>
    <lineage>
        <taxon>Bacteria</taxon>
        <taxon>Pseudomonadati</taxon>
        <taxon>Pseudomonadota</taxon>
        <taxon>Gammaproteobacteria</taxon>
        <taxon>Lysobacterales</taxon>
        <taxon>Lysobacteraceae</taxon>
        <taxon>Pseudoxanthomonas</taxon>
    </lineage>
</organism>
<dbReference type="Proteomes" id="UP000293089">
    <property type="component" value="Unassembled WGS sequence"/>
</dbReference>
<evidence type="ECO:0000313" key="1">
    <source>
        <dbReference type="EMBL" id="TAA16086.1"/>
    </source>
</evidence>
<gene>
    <name evidence="2" type="ORF">EA656_00840</name>
    <name evidence="1" type="ORF">EA658_20955</name>
</gene>
<dbReference type="EMBL" id="SHMF01000001">
    <property type="protein sequence ID" value="TAA37256.1"/>
    <property type="molecule type" value="Genomic_DNA"/>
</dbReference>
<dbReference type="AlphaFoldDB" id="A0A4Q8LXU4"/>
<comment type="caution">
    <text evidence="2">The sequence shown here is derived from an EMBL/GenBank/DDBJ whole genome shotgun (WGS) entry which is preliminary data.</text>
</comment>
<dbReference type="RefSeq" id="WP_130522289.1">
    <property type="nucleotide sequence ID" value="NZ_SHLZ01000001.1"/>
</dbReference>
<accession>A0A4Q8LXU4</accession>
<protein>
    <submittedName>
        <fullName evidence="2">Uncharacterized protein</fullName>
    </submittedName>
</protein>
<evidence type="ECO:0000313" key="2">
    <source>
        <dbReference type="EMBL" id="TAA37256.1"/>
    </source>
</evidence>
<evidence type="ECO:0000313" key="4">
    <source>
        <dbReference type="Proteomes" id="UP000293089"/>
    </source>
</evidence>